<dbReference type="Gene3D" id="2.60.40.420">
    <property type="entry name" value="Cupredoxins - blue copper proteins"/>
    <property type="match status" value="3"/>
</dbReference>
<dbReference type="Proteomes" id="UP000446768">
    <property type="component" value="Unassembled WGS sequence"/>
</dbReference>
<feature type="chain" id="PRO_5030725984" evidence="4">
    <location>
        <begin position="25"/>
        <end position="680"/>
    </location>
</feature>
<dbReference type="SUPFAM" id="SSF49503">
    <property type="entry name" value="Cupredoxins"/>
    <property type="match status" value="3"/>
</dbReference>
<protein>
    <submittedName>
        <fullName evidence="7">Multicopper oxidase domain-containing protein</fullName>
    </submittedName>
</protein>
<reference evidence="7 8" key="1">
    <citation type="submission" date="2019-11" db="EMBL/GenBank/DDBJ databases">
        <title>Novel species isolated from a subtropical stream in China.</title>
        <authorList>
            <person name="Lu H."/>
        </authorList>
    </citation>
    <scope>NUCLEOTIDE SEQUENCE [LARGE SCALE GENOMIC DNA]</scope>
    <source>
        <strain evidence="7 8">FT92W</strain>
    </source>
</reference>
<keyword evidence="2" id="KW-0479">Metal-binding</keyword>
<dbReference type="InterPro" id="IPR011707">
    <property type="entry name" value="Cu-oxidase-like_N"/>
</dbReference>
<dbReference type="InterPro" id="IPR002355">
    <property type="entry name" value="Cu_oxidase_Cu_BS"/>
</dbReference>
<comment type="caution">
    <text evidence="7">The sequence shown here is derived from an EMBL/GenBank/DDBJ whole genome shotgun (WGS) entry which is preliminary data.</text>
</comment>
<sequence>MQRRIPSRYALIAFAAICQNLAHAKDTALEQRLMRLPPLLQTSKEANLRLLGKRAEFEKSYDLFIRYTEGTIYNPSTATYDKVNLRAYQRKADKGWDAQDGNGSRFMAPTVVMEPGQTVRFRLYNQLPELPESQCQKAGINAPGQPGCFNVTNLHSHGLWVSPSGNSDNVLLSINPNVNFEYEYNVPLDHPAGTFWYHPHQHGSTAMQVASGMAGALVVQGDRYPTREHNGDLDTLLKSFRPVGGSSAEIMLLQQIPYDCLSDNQTKINWNCRPGETGVVENFGQVGPPGIWVKSGRHTSLNGQVQPVIDLTQQQVYRWRLIDAGFQAPVVFHIKHASDPAKLAAYLTRPKAGTVGPEQKGDENIAELCNGPDVMQFEVASDGLTHARIIGKTLNTLQPGYRSDILFALPKAGSYCVIGDNSVADANGNTASARLLGVIRAKPNAHPAAYAKAGLSQSQFMQKALINAAQGMPSTRIEPEVRQRVIADLTDGMRLSKFTPHKNFTAEELAKLDSGKKEYVTFNIAPADGTTSPTLFMVMGDPALNQKPAEKFAYQPDRIDHTLILGDQQMWELTSKLGNHPFHIHVNPFQVVSIENHNPGKARDDIDPQYKDLVGTWKDTLFVMQGYKIQVATRYQRYIGEYVLHCHILEHEDQGMMQNVKVVLPDGRGGAAAMGHGHHH</sequence>
<proteinExistence type="predicted"/>
<keyword evidence="4" id="KW-0732">Signal</keyword>
<keyword evidence="8" id="KW-1185">Reference proteome</keyword>
<dbReference type="InterPro" id="IPR008972">
    <property type="entry name" value="Cupredoxin"/>
</dbReference>
<dbReference type="PANTHER" id="PTHR11709">
    <property type="entry name" value="MULTI-COPPER OXIDASE"/>
    <property type="match status" value="1"/>
</dbReference>
<dbReference type="GO" id="GO:0042597">
    <property type="term" value="C:periplasmic space"/>
    <property type="evidence" value="ECO:0007669"/>
    <property type="project" value="UniProtKB-SubCell"/>
</dbReference>
<evidence type="ECO:0000313" key="8">
    <source>
        <dbReference type="Proteomes" id="UP000446768"/>
    </source>
</evidence>
<dbReference type="PROSITE" id="PS00080">
    <property type="entry name" value="MULTICOPPER_OXIDASE2"/>
    <property type="match status" value="1"/>
</dbReference>
<comment type="subcellular location">
    <subcellularLocation>
        <location evidence="1">Periplasm</location>
    </subcellularLocation>
</comment>
<feature type="domain" description="Plastocyanin-like" evidence="5">
    <location>
        <begin position="532"/>
        <end position="662"/>
    </location>
</feature>
<name>A0A7X2IVL0_9BURK</name>
<dbReference type="PANTHER" id="PTHR11709:SF518">
    <property type="entry name" value="MULTICOPPER OXIDASE"/>
    <property type="match status" value="1"/>
</dbReference>
<feature type="domain" description="Plastocyanin-like" evidence="6">
    <location>
        <begin position="152"/>
        <end position="221"/>
    </location>
</feature>
<evidence type="ECO:0000256" key="1">
    <source>
        <dbReference type="ARBA" id="ARBA00004418"/>
    </source>
</evidence>
<dbReference type="EMBL" id="WKJJ01000041">
    <property type="protein sequence ID" value="MRV76745.1"/>
    <property type="molecule type" value="Genomic_DNA"/>
</dbReference>
<evidence type="ECO:0000259" key="6">
    <source>
        <dbReference type="Pfam" id="PF07732"/>
    </source>
</evidence>
<feature type="signal peptide" evidence="4">
    <location>
        <begin position="1"/>
        <end position="24"/>
    </location>
</feature>
<evidence type="ECO:0000313" key="7">
    <source>
        <dbReference type="EMBL" id="MRV76745.1"/>
    </source>
</evidence>
<evidence type="ECO:0000256" key="3">
    <source>
        <dbReference type="ARBA" id="ARBA00023002"/>
    </source>
</evidence>
<evidence type="ECO:0000256" key="2">
    <source>
        <dbReference type="ARBA" id="ARBA00022723"/>
    </source>
</evidence>
<organism evidence="7 8">
    <name type="scientific">Pseudoduganella rivuli</name>
    <dbReference type="NCBI Taxonomy" id="2666085"/>
    <lineage>
        <taxon>Bacteria</taxon>
        <taxon>Pseudomonadati</taxon>
        <taxon>Pseudomonadota</taxon>
        <taxon>Betaproteobacteria</taxon>
        <taxon>Burkholderiales</taxon>
        <taxon>Oxalobacteraceae</taxon>
        <taxon>Telluria group</taxon>
        <taxon>Pseudoduganella</taxon>
    </lineage>
</organism>
<keyword evidence="3" id="KW-0560">Oxidoreductase</keyword>
<dbReference type="AlphaFoldDB" id="A0A7X2IVL0"/>
<dbReference type="GO" id="GO:0016491">
    <property type="term" value="F:oxidoreductase activity"/>
    <property type="evidence" value="ECO:0007669"/>
    <property type="project" value="UniProtKB-KW"/>
</dbReference>
<dbReference type="InterPro" id="IPR033138">
    <property type="entry name" value="Cu_oxidase_CS"/>
</dbReference>
<dbReference type="GO" id="GO:0005507">
    <property type="term" value="F:copper ion binding"/>
    <property type="evidence" value="ECO:0007669"/>
    <property type="project" value="InterPro"/>
</dbReference>
<dbReference type="PROSITE" id="PS00079">
    <property type="entry name" value="MULTICOPPER_OXIDASE1"/>
    <property type="match status" value="1"/>
</dbReference>
<dbReference type="CDD" id="cd13853">
    <property type="entry name" value="CuRO_1_Tth-MCO_like"/>
    <property type="match status" value="1"/>
</dbReference>
<dbReference type="InterPro" id="IPR011706">
    <property type="entry name" value="Cu-oxidase_C"/>
</dbReference>
<dbReference type="Pfam" id="PF07732">
    <property type="entry name" value="Cu-oxidase_3"/>
    <property type="match status" value="1"/>
</dbReference>
<evidence type="ECO:0000259" key="5">
    <source>
        <dbReference type="Pfam" id="PF07731"/>
    </source>
</evidence>
<dbReference type="InterPro" id="IPR045087">
    <property type="entry name" value="Cu-oxidase_fam"/>
</dbReference>
<gene>
    <name evidence="7" type="ORF">GJ700_34050</name>
</gene>
<dbReference type="Pfam" id="PF07731">
    <property type="entry name" value="Cu-oxidase_2"/>
    <property type="match status" value="1"/>
</dbReference>
<dbReference type="CDD" id="cd13900">
    <property type="entry name" value="CuRO_3_Tth-MCO_like"/>
    <property type="match status" value="1"/>
</dbReference>
<evidence type="ECO:0000256" key="4">
    <source>
        <dbReference type="SAM" id="SignalP"/>
    </source>
</evidence>
<accession>A0A7X2IVL0</accession>